<evidence type="ECO:0000256" key="2">
    <source>
        <dbReference type="ARBA" id="ARBA00023015"/>
    </source>
</evidence>
<keyword evidence="2" id="KW-0805">Transcription regulation</keyword>
<comment type="caution">
    <text evidence="6">The sequence shown here is derived from an EMBL/GenBank/DDBJ whole genome shotgun (WGS) entry which is preliminary data.</text>
</comment>
<protein>
    <submittedName>
        <fullName evidence="6">LysR family transcriptional regulator</fullName>
    </submittedName>
</protein>
<evidence type="ECO:0000313" key="7">
    <source>
        <dbReference type="Proteomes" id="UP000655420"/>
    </source>
</evidence>
<dbReference type="InterPro" id="IPR005119">
    <property type="entry name" value="LysR_subst-bd"/>
</dbReference>
<proteinExistence type="inferred from homology"/>
<keyword evidence="3" id="KW-0238">DNA-binding</keyword>
<dbReference type="Pfam" id="PF00126">
    <property type="entry name" value="HTH_1"/>
    <property type="match status" value="1"/>
</dbReference>
<gene>
    <name evidence="6" type="ORF">H0I76_08100</name>
</gene>
<dbReference type="EMBL" id="JAEHHL010000004">
    <property type="protein sequence ID" value="MBK0399147.1"/>
    <property type="molecule type" value="Genomic_DNA"/>
</dbReference>
<dbReference type="GO" id="GO:0003700">
    <property type="term" value="F:DNA-binding transcription factor activity"/>
    <property type="evidence" value="ECO:0007669"/>
    <property type="project" value="InterPro"/>
</dbReference>
<dbReference type="PROSITE" id="PS50931">
    <property type="entry name" value="HTH_LYSR"/>
    <property type="match status" value="1"/>
</dbReference>
<dbReference type="GO" id="GO:0000976">
    <property type="term" value="F:transcription cis-regulatory region binding"/>
    <property type="evidence" value="ECO:0007669"/>
    <property type="project" value="TreeGrafter"/>
</dbReference>
<keyword evidence="4" id="KW-0804">Transcription</keyword>
<organism evidence="6 7">
    <name type="scientific">Thermohalobaculum xanthum</name>
    <dbReference type="NCBI Taxonomy" id="2753746"/>
    <lineage>
        <taxon>Bacteria</taxon>
        <taxon>Pseudomonadati</taxon>
        <taxon>Pseudomonadota</taxon>
        <taxon>Alphaproteobacteria</taxon>
        <taxon>Rhodobacterales</taxon>
        <taxon>Paracoccaceae</taxon>
        <taxon>Thermohalobaculum</taxon>
    </lineage>
</organism>
<dbReference type="PANTHER" id="PTHR30126:SF94">
    <property type="entry name" value="LYSR FAMILY TRANSCRIPTIONAL REGULATOR"/>
    <property type="match status" value="1"/>
</dbReference>
<evidence type="ECO:0000256" key="3">
    <source>
        <dbReference type="ARBA" id="ARBA00023125"/>
    </source>
</evidence>
<dbReference type="InterPro" id="IPR036388">
    <property type="entry name" value="WH-like_DNA-bd_sf"/>
</dbReference>
<dbReference type="Gene3D" id="3.40.190.10">
    <property type="entry name" value="Periplasmic binding protein-like II"/>
    <property type="match status" value="2"/>
</dbReference>
<dbReference type="SUPFAM" id="SSF53850">
    <property type="entry name" value="Periplasmic binding protein-like II"/>
    <property type="match status" value="1"/>
</dbReference>
<dbReference type="RefSeq" id="WP_200609137.1">
    <property type="nucleotide sequence ID" value="NZ_JAEHHL010000004.1"/>
</dbReference>
<comment type="similarity">
    <text evidence="1">Belongs to the LysR transcriptional regulatory family.</text>
</comment>
<dbReference type="AlphaFoldDB" id="A0A8J7SET9"/>
<evidence type="ECO:0000313" key="6">
    <source>
        <dbReference type="EMBL" id="MBK0399147.1"/>
    </source>
</evidence>
<dbReference type="SUPFAM" id="SSF46785">
    <property type="entry name" value="Winged helix' DNA-binding domain"/>
    <property type="match status" value="1"/>
</dbReference>
<keyword evidence="7" id="KW-1185">Reference proteome</keyword>
<accession>A0A8J7SET9</accession>
<name>A0A8J7SET9_9RHOB</name>
<reference evidence="6" key="1">
    <citation type="submission" date="2020-12" db="EMBL/GenBank/DDBJ databases">
        <title>Bacterial taxonomy.</title>
        <authorList>
            <person name="Pan X."/>
        </authorList>
    </citation>
    <scope>NUCLEOTIDE SEQUENCE</scope>
    <source>
        <strain evidence="6">M0105</strain>
    </source>
</reference>
<dbReference type="PANTHER" id="PTHR30126">
    <property type="entry name" value="HTH-TYPE TRANSCRIPTIONAL REGULATOR"/>
    <property type="match status" value="1"/>
</dbReference>
<dbReference type="PRINTS" id="PR00039">
    <property type="entry name" value="HTHLYSR"/>
</dbReference>
<feature type="domain" description="HTH lysR-type" evidence="5">
    <location>
        <begin position="1"/>
        <end position="58"/>
    </location>
</feature>
<dbReference type="FunFam" id="1.10.10.10:FF:000001">
    <property type="entry name" value="LysR family transcriptional regulator"/>
    <property type="match status" value="1"/>
</dbReference>
<evidence type="ECO:0000256" key="1">
    <source>
        <dbReference type="ARBA" id="ARBA00009437"/>
    </source>
</evidence>
<evidence type="ECO:0000259" key="5">
    <source>
        <dbReference type="PROSITE" id="PS50931"/>
    </source>
</evidence>
<dbReference type="InterPro" id="IPR036390">
    <property type="entry name" value="WH_DNA-bd_sf"/>
</dbReference>
<evidence type="ECO:0000256" key="4">
    <source>
        <dbReference type="ARBA" id="ARBA00023163"/>
    </source>
</evidence>
<dbReference type="Proteomes" id="UP000655420">
    <property type="component" value="Unassembled WGS sequence"/>
</dbReference>
<dbReference type="InterPro" id="IPR000847">
    <property type="entry name" value="LysR_HTH_N"/>
</dbReference>
<sequence length="292" mass="31208">MNLRQLRTLVAIAEQGSFTAAGEAVGLSHSAVSLQVKALEDELGVTLADRTLRPPRLTDRGLALVEQARRVGHIIEEIRALGVEGTFAGALMLGVVPTALVYLLPPALARLQAAHPQLSIRVRSGLSGDLAQAVRAGELDTALVTEPVIMPEGLTARRVSADPLELIASNEFEGSELAELIRHHPFIWFSRKTWAGQQIERVLAARNLRPREAMEVDALDAVEALVRAGLGISVVPARHGPPQSGPALRRIPIDGEDAIRKLCLIEREAHPRAHVVGALHAELVGATTAVSA</sequence>
<dbReference type="Gene3D" id="1.10.10.10">
    <property type="entry name" value="Winged helix-like DNA-binding domain superfamily/Winged helix DNA-binding domain"/>
    <property type="match status" value="1"/>
</dbReference>
<dbReference type="Pfam" id="PF03466">
    <property type="entry name" value="LysR_substrate"/>
    <property type="match status" value="1"/>
</dbReference>